<dbReference type="GO" id="GO:0005261">
    <property type="term" value="F:monoatomic cation channel activity"/>
    <property type="evidence" value="ECO:0007669"/>
    <property type="project" value="TreeGrafter"/>
</dbReference>
<dbReference type="Pfam" id="PF18911">
    <property type="entry name" value="PKD_4"/>
    <property type="match status" value="4"/>
</dbReference>
<dbReference type="SUPFAM" id="SSF49478">
    <property type="entry name" value="Cna protein B-type domain"/>
    <property type="match status" value="2"/>
</dbReference>
<keyword evidence="5" id="KW-0472">Membrane</keyword>
<evidence type="ECO:0000256" key="6">
    <source>
        <dbReference type="SAM" id="MobiDB-lite"/>
    </source>
</evidence>
<dbReference type="EMBL" id="RBIL01000002">
    <property type="protein sequence ID" value="RKQ88105.1"/>
    <property type="molecule type" value="Genomic_DNA"/>
</dbReference>
<evidence type="ECO:0000256" key="7">
    <source>
        <dbReference type="SAM" id="SignalP"/>
    </source>
</evidence>
<evidence type="ECO:0000259" key="8">
    <source>
        <dbReference type="PROSITE" id="PS50093"/>
    </source>
</evidence>
<dbReference type="PANTHER" id="PTHR46730:SF1">
    <property type="entry name" value="PLAT DOMAIN-CONTAINING PROTEIN"/>
    <property type="match status" value="1"/>
</dbReference>
<feature type="domain" description="PKD" evidence="8">
    <location>
        <begin position="512"/>
        <end position="600"/>
    </location>
</feature>
<keyword evidence="7" id="KW-0732">Signal</keyword>
<feature type="region of interest" description="Disordered" evidence="6">
    <location>
        <begin position="4712"/>
        <end position="4741"/>
    </location>
</feature>
<feature type="domain" description="PKD" evidence="8">
    <location>
        <begin position="60"/>
        <end position="138"/>
    </location>
</feature>
<proteinExistence type="predicted"/>
<feature type="chain" id="PRO_5024826665" evidence="7">
    <location>
        <begin position="28"/>
        <end position="4866"/>
    </location>
</feature>
<comment type="caution">
    <text evidence="9">The sequence shown here is derived from an EMBL/GenBank/DDBJ whole genome shotgun (WGS) entry which is preliminary data.</text>
</comment>
<comment type="subcellular location">
    <subcellularLocation>
        <location evidence="1">Membrane</location>
        <topology evidence="1">Multi-pass membrane protein</topology>
    </subcellularLocation>
</comment>
<dbReference type="RefSeq" id="WP_121257321.1">
    <property type="nucleotide sequence ID" value="NZ_RBIL01000002.1"/>
</dbReference>
<evidence type="ECO:0000256" key="5">
    <source>
        <dbReference type="ARBA" id="ARBA00023136"/>
    </source>
</evidence>
<evidence type="ECO:0000256" key="1">
    <source>
        <dbReference type="ARBA" id="ARBA00004141"/>
    </source>
</evidence>
<dbReference type="Gene3D" id="2.60.40.10">
    <property type="entry name" value="Immunoglobulins"/>
    <property type="match status" value="16"/>
</dbReference>
<gene>
    <name evidence="9" type="ORF">C8N24_6144</name>
</gene>
<dbReference type="SUPFAM" id="SSF49299">
    <property type="entry name" value="PKD domain"/>
    <property type="match status" value="10"/>
</dbReference>
<protein>
    <submittedName>
        <fullName evidence="9">Ig-like protein group 3</fullName>
    </submittedName>
</protein>
<evidence type="ECO:0000313" key="10">
    <source>
        <dbReference type="Proteomes" id="UP000278962"/>
    </source>
</evidence>
<reference evidence="9 10" key="1">
    <citation type="submission" date="2018-10" db="EMBL/GenBank/DDBJ databases">
        <title>Genomic Encyclopedia of Archaeal and Bacterial Type Strains, Phase II (KMG-II): from individual species to whole genera.</title>
        <authorList>
            <person name="Goeker M."/>
        </authorList>
    </citation>
    <scope>NUCLEOTIDE SEQUENCE [LARGE SCALE GENOMIC DNA]</scope>
    <source>
        <strain evidence="9 10">DSM 14954</strain>
    </source>
</reference>
<dbReference type="Pfam" id="PF00801">
    <property type="entry name" value="PKD"/>
    <property type="match status" value="2"/>
</dbReference>
<dbReference type="GO" id="GO:0005509">
    <property type="term" value="F:calcium ion binding"/>
    <property type="evidence" value="ECO:0007669"/>
    <property type="project" value="InterPro"/>
</dbReference>
<dbReference type="Pfam" id="PF13620">
    <property type="entry name" value="CarboxypepD_reg"/>
    <property type="match status" value="2"/>
</dbReference>
<dbReference type="InterPro" id="IPR029058">
    <property type="entry name" value="AB_hydrolase_fold"/>
</dbReference>
<feature type="domain" description="PKD" evidence="8">
    <location>
        <begin position="3246"/>
        <end position="3325"/>
    </location>
</feature>
<dbReference type="Gene3D" id="2.60.40.1120">
    <property type="entry name" value="Carboxypeptidase-like, regulatory domain"/>
    <property type="match status" value="2"/>
</dbReference>
<feature type="domain" description="PKD" evidence="8">
    <location>
        <begin position="455"/>
        <end position="511"/>
    </location>
</feature>
<dbReference type="GO" id="GO:0005975">
    <property type="term" value="P:carbohydrate metabolic process"/>
    <property type="evidence" value="ECO:0007669"/>
    <property type="project" value="UniProtKB-ARBA"/>
</dbReference>
<dbReference type="SUPFAM" id="SSF49313">
    <property type="entry name" value="Cadherin-like"/>
    <property type="match status" value="2"/>
</dbReference>
<accession>A0A660L457</accession>
<dbReference type="InterPro" id="IPR035986">
    <property type="entry name" value="PKD_dom_sf"/>
</dbReference>
<sequence>MARKRIAGRCTASLIAALLAFAAPAGAQSVPDDLGGYDLTDCSSAGYDGYDAGGCDVASPKPRLLASPTTPRVGGDVTLTAGATGRVIAYAWDLDDDGSYDDGSTRNVTTRFTGPGAHRVAVRVTDDVGRVALVERTVEAHVDNRAPGGSLYITPFVPRVGAPVTLRSYPYDTDGTVTAVAFDLDGDGAFETAADAAGEATTTFAQEGRRTVRVRFTDDAGATTTATKQVDVRTGNLAPITSVSVYPAITRPGEPVELYASASDVDGEIARFQFDLDGDGSYETDAGAEQSVSTTFPTAGSYEVGVKVTDGEGATGIGRQSVHVSADSAPPTLVSFTTSVSGGRLFANAYAQDSDGGIRQIAWDLDGDQVYEDRVDEFDYPSSYQSSSAQLPVTQPGTVEVGVRVTDTGGLVTTSRRAIRIDGTPPRPPQIYQTAAARAGQSVSFSASYVADQMYEWDLDGDGAFDDFEGSYVTRAFPSAGSYDVRVRVSNGYGAAVGRGVITVSPATGNLAPTLYISTSGSPRAGVGTSFYASTSDADGTIAGYAWDLDDDGDFDDGTTSSVGTTFAVAGTYAIAAKVTDNGGATTIQRAVIAVHDGNTAPLINVNTPDGTTVATVGRPVTLRAQEDSTASDDRIVKWEWDTDEDGIFDDFVDTSSNFSSSLPVTFGTTGIHRVRVRATDQGGATGVGTLLMTVVGGTQANRAPRATISLRSVVRTGVAVMPYATASDPDGDPITYAWDLDEDGAFDDGASSFPSVTFTTPGVRVVRVRVSDPSGASSVAAISTTAVASNLAPVIQSFRPSEEPRVGQRVYIDYYAYDREDGYANATFDLDGDGDFDDVLSSGYWTPTSSAPQTLAMKATDSEGATTIATFDLRPATGALPPTGWIQSSADQLVAGRSAIFSARVTEWDTTGWTYAWDLDGDGQYDDRTGRNVSVTLVAPSITLGLRITDEAGASTTIRGTYEVGSRPPSAAFTVSDLEPDEGATVTLASTSSDPDDGLVAQRWDLDNDGQFDDATGASAVLPVPTAGNVRVGLQVRDAARGVGVAYKVIRVQSKTAPKVSFTASPERPLEGETVTLRSTSTDRQDDIVAYDWDLDDDRQFDDATGATATTSFRYSGTNRVRLRVRDRAGHEAVARMDIRVRYSGGGTPTLPPANDAFAAATALTVAAPEQLGTTTLATAEAGEPAHADQPPSRSVWFRYDATTSRSVTFGTCGSHFDTVLAVYRGAALGQLERLTADDDSGCGDGTSKVTFDAVAGTTYWLALDGRDGDFGRFRIVLHPQPVLAVPSNDDRAQAILLPNVTELSATNVRATKEPGEAAHAGNAGGHSVWYVLRPTTTGRVWLDACTATFASLLAVYDETGTSLGDSGSPCAPVTFAATAGASYHVAVDGRDGAEGTFTLKARTQPTNDAFGTAATLSGSAAGTTTLATPEAGEPAHAGSAAARSVWYTLTTNTTAKQIVSTCTGSTAPTRIAVYEGTSVAALTPIAAAGPLSGCAGGNGARVAWNPPDSGTRTYRIAVDIAGLTDADFKLDTGTAPVNDDRAYASSLYYSTGGTTISATHEAGEPAHGGAASVWYVWRPYDSGRARVTSCVGEATDTIIGVYRGEDLAPVGLNDDTAGCGNGKQSLVDFDYSANETYYVAVDSRLGQAGPFSLRLRTRPTHDNRADASTITSDTVVGSLDLATKEPGEPDHAGRPGGQSVWYRWTPRVSGPVVIDTCAILTGGNLDTLLAVYAGTSTTATAANDDTAGCGNGGTGSRVTFDAGAGTTYLIAVDSKGGDLGEFLLSLPPLNDFFAAADQAQGESFYGSGYLTRATAQAGEPAHAGSAPQRSVWYAWTPPRSGLATVETCGYPSTRLGAYTGDGLAALIAVSPLPRSTCGTASGQRIRFAATAGVTYRFAVDATAANAGYFSVYGRLAPANDLRADAENLGNLTGYAVDGTTSAAGREPDEPDHADAGGQASVWYSWTAPRSGTLRMDTCAGTDYDTALALYSGAATTPVAFNDDSPGCGSGGRGSRIRVHVDEGTTYKLAVTGHGDSEGSFRLRYAMGAANDDFAAAQTLTGGSVVSGSLVDAGRQPSEPDHGGAGGDHSVWYRFTLADTRNLELRACPTGGPTPALAAYTGTSLPSLIASGTPTTRVIDGVTCRVISLRGATGQRYVAVDGGAPLAEGQFTLALALAPANDDIAFAAPMAGSGAVAGTTSAASTEPGEPQHAGLTGGRSVWFHWTPARTGPVSLDTCGSGLDALLAVYTRSGTALTPVVADDNGCGTTAARVTFTATAGQEYYVAVDGKNGAEGEFLLWLPPANDLFAAAQTINGAAPTATGSTAHSLAEPGEPAHAGTVATRSAWYTWTPPRSGAAELSTCLASPSDTRLALYTGSTLATLASVASSGPVAGCADGHGARIRTRVTSGTTYRIAVDGAGDAFTLQAALAPTNDDRADAITVGDQQVITGTTAFATSEAGEPSRDGQAAAASVWYRVRATTTQKLSLKTCASGFATVLGVYDTDLRELAAAAGGAGPCADRAAIKLDVAAGTDYLVAVDGKAGATGPFSLSIGAAGNDDIADATTLTGARASGTARTDVATTQDGEPTDVSSGARSVWWRWTAPSSGTAEVNACGSDYQTQLSVYRTAVSVANRVGQNVFGAGCNSRSVVTFTATAGTTYYFGLSAYGGTGGIARLQLNPPANDRFAGAVTLTGRDTTVAGTLEGSSAEDNEPVHNAAGGRRTIWYAWTATDSGQLTLDSCGSPTSVHLAAYTGTTLTGLVRATTVSSTQSCPAGSPGRVLTVGIEAGKLYRLVLEGDGAAVGATSLRLRVITDADPPETTLTDGPAAIINTTSATFGFVADEAGSRFECRLDDAAFAACTSPWTIAVPEGERTFEVRAVDAAGNADPTPERLAFTVDRTPPAVTVDQAPPEYTNQRDATFAWSSTDATATFTCRLDSGAFGTCASPVTLPGLADRTYSFTIRGTDKAGNQSTVTRTFTVETGLPETAIDSGPADVTAATEPAVSFSSPTIGAHFECAVDGATFAACSSPLALPGLADGAHVVQVRAVDRAGNVDATPAERRFTVDRTAPDTTITGRPDGPVHAELRFSFTSSEASSTFQCAFDSEPFASCTSGQAFDLRALVPGEHTFRVRSTDRAGNVDASPATTTFRYVNETPLGSLVVTPDAVTIGQPLQATIGATDADDTDLDYRIAWGDGVVQSGAFPHAPLAHTYARAGTFVVRLEVGDGLATHVVTRTVLVSLAEPLSANAGDDLYAVAGETVTFDGSGSRPPAGIERRTWTFGDGQSATGEVVTHSYANAGTYTATLTVEGGSASDSDTATVTVIRPEDAPGILATVTSSGVPVRNADVLITASTGQRVAAVTDASGRARLRGLPDGAYTALAYAPGHLPGSAPVTQVIGSGQVTLDLPKGEVAKAEVTSRPLSLAEIRALGINENDPSNQNVVEFTIKLGTTSLSGHASNGGFLGGGNGLSCTRLRCSGGGGGGGGGRVVVDHVDLGDGQAGLTTLVIPGRAKWLKEFFEVAMTVHNLAPDPQFVLRHGVATLGMEAGLSLAPTGRGERLQQPFPDLAGGQSASVSWIVRGDKEGSYTLGADYAATLEPFGRSIAVQAKMDDPLKVWGASALRLTVDADETAHEGHPFHVTVGLKNVADVPVYNVSLELLKQGARNFIYQPREQLAHSAGTLEPGATLDHDYVLVPTFSGRLDLDDSAVSYGAGVKGMPFAITTHPDVNPPDSAPQVRVFPMKDKLGLRWDPVPGATGYAVYSTAAPDEQFPATPDPNAQILPSDAGKPRAVIRNLADAAKRYYAISPIVNGKPLMSHKLVSGEPADGVTLPDIDAEYGWPSDDEHMCAVTQGGPASGTINFSFEDEFFDVAEYTIRSGSTVKQQTGLTGHKVQAPFDIGLTGNQTVKVDVTAKNSDGDSRTWSATFDGKCNRETAVVVAMGLNSSLDGPGQTKITTKTSELGCDSRKGPAHVDTDGFSQQAATNACDGNGDKTGNLVAWLQEQGYKNGPNRRASNRTLLEFSYNGATVDCDAPGGPRFTPSSYSKFDTYRELVDQVVLDLSGTASNYTNRLIDYDRCWRIKHGRSLMYSVVGHSLGGYEAIGIALEAVLKGRPDLIDGITTVDGAVHPLMVLPEINAHCASDSEWWQVPVDLAIDFASLDPRYQLDLWLLHKTSVQARRLEFSMLQARDIRVATVTNHFDDCLRETATINDYADDREVWRVALKGWSGSEAHGALLQSHADVEEDAGYPLVEFLDSHYYVRNQGVYMPSVDAPAPVSAAKGTRSATTRAGGLRGRVTWAGTGEPVQSAQVTAVGSDGATLAYTGVEADGSFSFTELAPGTYRVRATSVGGTGVGAWASAALVVADDPVDAGTIALPRPRTTAVTLVDAAGKPLVGAAAMLFDEDDRTVAFGETDAQGRVDLMAPPGDYRLGAAALRSKSKLLPVTAGLPVQVELAPGLDVTATAKDSQGDPLLGVLVALYGPDGQVKRTGVTNAEGVFAFTDVEDGSYAVRLVEPMKRFQLPDVRMPVAAGGAASYQVGASPVLSSGPPTANAAVGAPYAFVFAATGAPSTFTVAAGQLPPGLTLGADGRLAGTPTATGVHTFSVRIVNAAGTIVEGPFSITVGAPGPSITSGAPPEARVGREYRFAFTGSGSPTFAIGSGKLPDGLTLDPDGTVHGVPTTAGEFAFELSVRNGVGTATAAYTLRVTADRPPVLEATPTPPPSSTPVPDPGPAPDTAAPKLSKLSAVVAGKAFKTFAAKGTLATSFTVSERAKITEELLLASATAKKLKVKGSAVTVGGKRYVVIGKATTTGSGTLKLTVKVSKAVAKPLGKQKQLAFVLRVSATDAARNTGTATVGVTLKKR</sequence>
<feature type="region of interest" description="Disordered" evidence="6">
    <location>
        <begin position="2574"/>
        <end position="2595"/>
    </location>
</feature>
<keyword evidence="10" id="KW-1185">Reference proteome</keyword>
<dbReference type="InterPro" id="IPR022409">
    <property type="entry name" value="PKD/Chitinase_dom"/>
</dbReference>
<dbReference type="InterPro" id="IPR000601">
    <property type="entry name" value="PKD_dom"/>
</dbReference>
<organism evidence="9 10">
    <name type="scientific">Solirubrobacter pauli</name>
    <dbReference type="NCBI Taxonomy" id="166793"/>
    <lineage>
        <taxon>Bacteria</taxon>
        <taxon>Bacillati</taxon>
        <taxon>Actinomycetota</taxon>
        <taxon>Thermoleophilia</taxon>
        <taxon>Solirubrobacterales</taxon>
        <taxon>Solirubrobacteraceae</taxon>
        <taxon>Solirubrobacter</taxon>
    </lineage>
</organism>
<keyword evidence="3" id="KW-0677">Repeat</keyword>
<dbReference type="SUPFAM" id="SSF49464">
    <property type="entry name" value="Carboxypeptidase regulatory domain-like"/>
    <property type="match status" value="1"/>
</dbReference>
<dbReference type="Gene3D" id="2.60.120.380">
    <property type="match status" value="2"/>
</dbReference>
<dbReference type="Pfam" id="PF05345">
    <property type="entry name" value="He_PIG"/>
    <property type="match status" value="2"/>
</dbReference>
<dbReference type="GO" id="GO:0006816">
    <property type="term" value="P:calcium ion transport"/>
    <property type="evidence" value="ECO:0007669"/>
    <property type="project" value="TreeGrafter"/>
</dbReference>
<feature type="compositionally biased region" description="Pro residues" evidence="6">
    <location>
        <begin position="4721"/>
        <end position="4736"/>
    </location>
</feature>
<keyword evidence="4" id="KW-1133">Transmembrane helix</keyword>
<evidence type="ECO:0000256" key="2">
    <source>
        <dbReference type="ARBA" id="ARBA00022692"/>
    </source>
</evidence>
<dbReference type="InterPro" id="IPR008969">
    <property type="entry name" value="CarboxyPept-like_regulatory"/>
</dbReference>
<keyword evidence="2" id="KW-0812">Transmembrane</keyword>
<evidence type="ECO:0000256" key="4">
    <source>
        <dbReference type="ARBA" id="ARBA00022989"/>
    </source>
</evidence>
<feature type="compositionally biased region" description="Polar residues" evidence="6">
    <location>
        <begin position="2581"/>
        <end position="2595"/>
    </location>
</feature>
<dbReference type="GO" id="GO:0005886">
    <property type="term" value="C:plasma membrane"/>
    <property type="evidence" value="ECO:0007669"/>
    <property type="project" value="TreeGrafter"/>
</dbReference>
<feature type="domain" description="PKD" evidence="8">
    <location>
        <begin position="707"/>
        <end position="792"/>
    </location>
</feature>
<evidence type="ECO:0000256" key="3">
    <source>
        <dbReference type="ARBA" id="ARBA00022737"/>
    </source>
</evidence>
<dbReference type="PROSITE" id="PS50093">
    <property type="entry name" value="PKD"/>
    <property type="match status" value="7"/>
</dbReference>
<dbReference type="SUPFAM" id="SSF53474">
    <property type="entry name" value="alpha/beta-Hydrolases"/>
    <property type="match status" value="1"/>
</dbReference>
<feature type="domain" description="PKD" evidence="8">
    <location>
        <begin position="3174"/>
        <end position="3241"/>
    </location>
</feature>
<dbReference type="InterPro" id="IPR013783">
    <property type="entry name" value="Ig-like_fold"/>
</dbReference>
<name>A0A660L457_9ACTN</name>
<dbReference type="PANTHER" id="PTHR46730">
    <property type="entry name" value="POLYCYSTIN-1"/>
    <property type="match status" value="1"/>
</dbReference>
<dbReference type="Proteomes" id="UP000278962">
    <property type="component" value="Unassembled WGS sequence"/>
</dbReference>
<dbReference type="SMART" id="SM00089">
    <property type="entry name" value="PKD"/>
    <property type="match status" value="13"/>
</dbReference>
<feature type="signal peptide" evidence="7">
    <location>
        <begin position="1"/>
        <end position="27"/>
    </location>
</feature>
<dbReference type="InterPro" id="IPR015919">
    <property type="entry name" value="Cadherin-like_sf"/>
</dbReference>
<evidence type="ECO:0000313" key="9">
    <source>
        <dbReference type="EMBL" id="RKQ88105.1"/>
    </source>
</evidence>
<dbReference type="CDD" id="cd00146">
    <property type="entry name" value="PKD"/>
    <property type="match status" value="2"/>
</dbReference>
<dbReference type="OrthoDB" id="9802683at2"/>
<feature type="domain" description="PKD" evidence="8">
    <location>
        <begin position="1059"/>
        <end position="1149"/>
    </location>
</feature>